<dbReference type="InterPro" id="IPR000073">
    <property type="entry name" value="AB_hydrolase_1"/>
</dbReference>
<dbReference type="Pfam" id="PF12697">
    <property type="entry name" value="Abhydrolase_6"/>
    <property type="match status" value="1"/>
</dbReference>
<dbReference type="InterPro" id="IPR029058">
    <property type="entry name" value="AB_hydrolase_fold"/>
</dbReference>
<reference evidence="2 3" key="1">
    <citation type="journal article" date="2013" name="PLoS Genet.">
        <title>Plant-symbiotic fungi as chemical engineers: Multi-genome analysis of the Clavicipitaceae reveals dynamics of alkaloid loci.</title>
        <authorList>
            <person name="Schardl C.L."/>
            <person name="Young C.A."/>
            <person name="Hesse U."/>
            <person name="Amyotte S.G."/>
            <person name="Andreeva K."/>
            <person name="Calie P.J."/>
            <person name="Fleetwood D.J."/>
            <person name="Haws D.C."/>
            <person name="Moore N."/>
            <person name="Oeser B."/>
            <person name="Panaccione D.G."/>
            <person name="Schweri K.K."/>
            <person name="Voisey C.R."/>
            <person name="Farman M.L."/>
            <person name="Jaromczyk J.W."/>
            <person name="Roe B.A."/>
            <person name="O'Sullivan D.M."/>
            <person name="Scott B."/>
            <person name="Tudzynski P."/>
            <person name="An Z."/>
            <person name="Arnaoudova E.G."/>
            <person name="Bullock C.T."/>
            <person name="Charlton N.D."/>
            <person name="Chen L."/>
            <person name="Cox M."/>
            <person name="Dinkins R.D."/>
            <person name="Florea S."/>
            <person name="Glenn A.E."/>
            <person name="Gordon A."/>
            <person name="Gueldener U."/>
            <person name="Harris D.R."/>
            <person name="Hollin W."/>
            <person name="Jaromczyk J."/>
            <person name="Johnson R.D."/>
            <person name="Khan A.K."/>
            <person name="Leistner E."/>
            <person name="Leuchtmann A."/>
            <person name="Li C."/>
            <person name="Liu J."/>
            <person name="Liu J."/>
            <person name="Liu M."/>
            <person name="Mace W."/>
            <person name="Machado C."/>
            <person name="Nagabhyru P."/>
            <person name="Pan J."/>
            <person name="Schmid J."/>
            <person name="Sugawara K."/>
            <person name="Steiner U."/>
            <person name="Takach J.E."/>
            <person name="Tanaka E."/>
            <person name="Webb J.S."/>
            <person name="Wilson E.V."/>
            <person name="Wiseman J.L."/>
            <person name="Yoshida R."/>
            <person name="Zeng Z."/>
        </authorList>
    </citation>
    <scope>NUCLEOTIDE SEQUENCE [LARGE SCALE GENOMIC DNA]</scope>
    <source>
        <strain evidence="2 3">20.1</strain>
    </source>
</reference>
<evidence type="ECO:0000313" key="2">
    <source>
        <dbReference type="EMBL" id="CCE32383.1"/>
    </source>
</evidence>
<dbReference type="STRING" id="1111077.M1WDU4"/>
<feature type="domain" description="AB hydrolase-1" evidence="1">
    <location>
        <begin position="67"/>
        <end position="326"/>
    </location>
</feature>
<evidence type="ECO:0000313" key="3">
    <source>
        <dbReference type="Proteomes" id="UP000016801"/>
    </source>
</evidence>
<dbReference type="eggNOG" id="ENOG502RYPD">
    <property type="taxonomic scope" value="Eukaryota"/>
</dbReference>
<accession>M1WDU4</accession>
<dbReference type="HOGENOM" id="CLU_048444_1_0_1"/>
<protein>
    <recommendedName>
        <fullName evidence="1">AB hydrolase-1 domain-containing protein</fullName>
    </recommendedName>
</protein>
<dbReference type="Proteomes" id="UP000016801">
    <property type="component" value="Unassembled WGS sequence"/>
</dbReference>
<organism evidence="2 3">
    <name type="scientific">Claviceps purpurea (strain 20.1)</name>
    <name type="common">Ergot fungus</name>
    <name type="synonym">Sphacelia segetum</name>
    <dbReference type="NCBI Taxonomy" id="1111077"/>
    <lineage>
        <taxon>Eukaryota</taxon>
        <taxon>Fungi</taxon>
        <taxon>Dikarya</taxon>
        <taxon>Ascomycota</taxon>
        <taxon>Pezizomycotina</taxon>
        <taxon>Sordariomycetes</taxon>
        <taxon>Hypocreomycetidae</taxon>
        <taxon>Hypocreales</taxon>
        <taxon>Clavicipitaceae</taxon>
        <taxon>Claviceps</taxon>
    </lineage>
</organism>
<dbReference type="SUPFAM" id="SSF53474">
    <property type="entry name" value="alpha/beta-Hydrolases"/>
    <property type="match status" value="1"/>
</dbReference>
<name>M1WDU4_CLAP2</name>
<comment type="caution">
    <text evidence="2">The sequence shown here is derived from an EMBL/GenBank/DDBJ whole genome shotgun (WGS) entry which is preliminary data.</text>
</comment>
<dbReference type="AlphaFoldDB" id="M1WDU4"/>
<keyword evidence="3" id="KW-1185">Reference proteome</keyword>
<dbReference type="EMBL" id="CAGA01000041">
    <property type="protein sequence ID" value="CCE32383.1"/>
    <property type="molecule type" value="Genomic_DNA"/>
</dbReference>
<proteinExistence type="predicted"/>
<dbReference type="OrthoDB" id="2152248at2759"/>
<gene>
    <name evidence="2" type="ORF">CPUR_06243</name>
</gene>
<evidence type="ECO:0000259" key="1">
    <source>
        <dbReference type="Pfam" id="PF12697"/>
    </source>
</evidence>
<sequence length="353" mass="38759">MPVSKETMNMAGLLVDIYGLDQVPLPSRPCPLTCLWLLHPRLRSRSSMQDIAERTLAAWHQTYQYGARRRSLIALAFDMPNHGSRKVCETSNLDWEEGNLSHARDMVNAVGGGAATMSLLMGLVGFYTGRTAEIDAHVCLGWSLGGHTAWWSLFGEPRLDGAVVVVGCADYICEDTFSSSLSNCSTRYFIWCSRRVMSGVGALMTERHKESPLPTPSPFLGSVYFPSDLVTEIQKVDPKARLFGATAAPPPSPPLPASEQDRLRDLLDAKVRGKKVLVCSGGDDKLVPYARSAPLLAVLKDAVRPGGWYEDGGFVLEDRVYEGVGHKFNEDMVRDSVKFLVRIVSEGPRDRGA</sequence>
<dbReference type="Gene3D" id="3.40.50.1820">
    <property type="entry name" value="alpha/beta hydrolase"/>
    <property type="match status" value="1"/>
</dbReference>
<dbReference type="VEuPathDB" id="FungiDB:CPUR_06243"/>